<reference evidence="3" key="1">
    <citation type="journal article" date="2009" name="Genome Res.">
        <title>Comparative genomic analyses of the human fungal pathogens Coccidioides and their relatives.</title>
        <authorList>
            <person name="Sharpton T.J."/>
            <person name="Stajich J.E."/>
            <person name="Rounsley S.D."/>
            <person name="Gardner M.J."/>
            <person name="Wortman J.R."/>
            <person name="Jordar V.S."/>
            <person name="Maiti R."/>
            <person name="Kodira C.D."/>
            <person name="Neafsey D.E."/>
            <person name="Zeng Q."/>
            <person name="Hung C.-Y."/>
            <person name="McMahan C."/>
            <person name="Muszewska A."/>
            <person name="Grynberg M."/>
            <person name="Mandel M.A."/>
            <person name="Kellner E.M."/>
            <person name="Barker B.M."/>
            <person name="Galgiani J.N."/>
            <person name="Orbach M.J."/>
            <person name="Kirkland T.N."/>
            <person name="Cole G.T."/>
            <person name="Henn M.R."/>
            <person name="Birren B.W."/>
            <person name="Taylor J.W."/>
        </authorList>
    </citation>
    <scope>NUCLEOTIDE SEQUENCE [LARGE SCALE GENOMIC DNA]</scope>
    <source>
        <strain evidence="3">UAMH 1704</strain>
    </source>
</reference>
<dbReference type="STRING" id="336963.C4JKV8"/>
<evidence type="ECO:0000256" key="1">
    <source>
        <dbReference type="SAM" id="MobiDB-lite"/>
    </source>
</evidence>
<evidence type="ECO:0000313" key="3">
    <source>
        <dbReference type="Proteomes" id="UP000002058"/>
    </source>
</evidence>
<sequence length="450" mass="48393">MGTVEATTRQWPPFGSSIPGHVTLPRSRQDAQSLQDPTKLNHAPGESLPSIGFLDLGKSNKEHIHPSTTPPVSPSTAAYPTRPSHHTYASSLSTSTSPPSGSGYVYASNAHPLRQGERDLHPPLQQPHRQSLPSIHEALGSNPLPFQSSASSTTVAQSSASSQVTPTPGPDNTNGPTNPFAHTAQPPFAHDHFASQHSAKPASIRSEGQRSSVASVHSQESRNPSIMSLGSGKSPTQSSRTTHSQGSGYEVQSAPPTGSVPSPTAYGAYPPGYSYPPNGSQHNGAHPVAPYGFKGNAPWKPSPAENPGIEPATSSALVKGPPTPYSEPLKRQFDMFDLQATWNEIADGSNRTMEFSRAHATRIYQSNRTDQTLPPLTEIDDLLQIQRRNMDALGRIRHAVLDQEHALAQQRERMRVMQNEHGYSDDRAAYRDEYKGGGFAGGDAKKRRGV</sequence>
<feature type="region of interest" description="Disordered" evidence="1">
    <location>
        <begin position="1"/>
        <end position="265"/>
    </location>
</feature>
<keyword evidence="3" id="KW-1185">Reference proteome</keyword>
<dbReference type="RefSeq" id="XP_002540678.1">
    <property type="nucleotide sequence ID" value="XM_002540632.1"/>
</dbReference>
<dbReference type="OMA" id="HYATRAH"/>
<feature type="compositionally biased region" description="Low complexity" evidence="1">
    <location>
        <begin position="147"/>
        <end position="179"/>
    </location>
</feature>
<organism evidence="2 3">
    <name type="scientific">Uncinocarpus reesii (strain UAMH 1704)</name>
    <dbReference type="NCBI Taxonomy" id="336963"/>
    <lineage>
        <taxon>Eukaryota</taxon>
        <taxon>Fungi</taxon>
        <taxon>Dikarya</taxon>
        <taxon>Ascomycota</taxon>
        <taxon>Pezizomycotina</taxon>
        <taxon>Eurotiomycetes</taxon>
        <taxon>Eurotiomycetidae</taxon>
        <taxon>Onygenales</taxon>
        <taxon>Onygenaceae</taxon>
        <taxon>Uncinocarpus</taxon>
    </lineage>
</organism>
<feature type="compositionally biased region" description="Polar residues" evidence="1">
    <location>
        <begin position="209"/>
        <end position="247"/>
    </location>
</feature>
<dbReference type="OrthoDB" id="2162994at2759"/>
<dbReference type="VEuPathDB" id="FungiDB:UREG_00191"/>
<dbReference type="KEGG" id="ure:UREG_00191"/>
<dbReference type="InParanoid" id="C4JKV8"/>
<gene>
    <name evidence="2" type="ORF">UREG_00191</name>
</gene>
<accession>C4JKV8</accession>
<feature type="region of interest" description="Disordered" evidence="1">
    <location>
        <begin position="296"/>
        <end position="324"/>
    </location>
</feature>
<dbReference type="Proteomes" id="UP000002058">
    <property type="component" value="Unassembled WGS sequence"/>
</dbReference>
<dbReference type="EMBL" id="CH476615">
    <property type="protein sequence ID" value="EEP75345.1"/>
    <property type="molecule type" value="Genomic_DNA"/>
</dbReference>
<evidence type="ECO:0000313" key="2">
    <source>
        <dbReference type="EMBL" id="EEP75345.1"/>
    </source>
</evidence>
<dbReference type="AlphaFoldDB" id="C4JKV8"/>
<dbReference type="HOGENOM" id="CLU_029475_1_0_1"/>
<dbReference type="eggNOG" id="KOG1601">
    <property type="taxonomic scope" value="Eukaryota"/>
</dbReference>
<name>C4JKV8_UNCRE</name>
<feature type="compositionally biased region" description="Polar residues" evidence="1">
    <location>
        <begin position="1"/>
        <end position="10"/>
    </location>
</feature>
<feature type="compositionally biased region" description="Low complexity" evidence="1">
    <location>
        <begin position="90"/>
        <end position="103"/>
    </location>
</feature>
<dbReference type="GeneID" id="8441411"/>
<protein>
    <submittedName>
        <fullName evidence="2">Uncharacterized protein</fullName>
    </submittedName>
</protein>
<proteinExistence type="predicted"/>